<accession>A0A6S6LW59</accession>
<evidence type="ECO:0000313" key="2">
    <source>
        <dbReference type="EMBL" id="BCG46182.1"/>
    </source>
</evidence>
<dbReference type="NCBIfam" id="NF003363">
    <property type="entry name" value="PRK04439.1-2"/>
    <property type="match status" value="1"/>
</dbReference>
<sequence>MFLVEQYKGCLVTEQAVEMVERKGTGHPDQICDCVMDAISVALSRAYLEAFGTVLHHNIDKGLLAAGRVEKRFGGGEVIEPMELTIGDRATFSFAGKEIPVREIALAAAKEWIGKNLRNVDPERHLEYRIKLAPGSQELTDIFARQGEVRGANDTSAAVGYYPLSPTEKTVLSLERELNSERFKKLFPETGEDVKVMGLRRRDELDLTVAMPLLAARVGSEREYFERKEAVAHEMRRFLQGALRNFARVDLHYNTLDEPGRGLGGVYLSLLGTSAEDADSGQVGRGNRVNGVIPIARPIGTEAAAGKNPMSHVGKIYNILAHRMAREICNSVAGVQGAQVMLLSRIGDPVDRPHMANAQLVMEPGRRAVEVEREVEEVFEREFSGINSFCLLLAKGAFPVS</sequence>
<comment type="similarity">
    <text evidence="1">Belongs to the AdoMet synthetase 2 family.</text>
</comment>
<protein>
    <submittedName>
        <fullName evidence="2">S-adenosylmethionine synthetase, archaeal</fullName>
    </submittedName>
</protein>
<dbReference type="InterPro" id="IPR027790">
    <property type="entry name" value="AdoMet_synthase_2_family"/>
</dbReference>
<dbReference type="KEGG" id="gbn:GEOBRER4_09320"/>
<dbReference type="InterPro" id="IPR042544">
    <property type="entry name" value="AdoMet_synthase_3"/>
</dbReference>
<dbReference type="InterPro" id="IPR042543">
    <property type="entry name" value="AdoMet_synthase_2"/>
</dbReference>
<dbReference type="AlphaFoldDB" id="A0A6S6LW59"/>
<reference evidence="2 3" key="1">
    <citation type="submission" date="2020-06" db="EMBL/GenBank/DDBJ databases">
        <title>Interaction of electrochemicaly active bacteria, Geobacter bremensis R4 on different carbon anode.</title>
        <authorList>
            <person name="Meng L."/>
            <person name="Yoshida N."/>
        </authorList>
    </citation>
    <scope>NUCLEOTIDE SEQUENCE [LARGE SCALE GENOMIC DNA]</scope>
    <source>
        <strain evidence="2 3">R4</strain>
    </source>
</reference>
<name>A0A6S6LW59_9BACT</name>
<dbReference type="Gene3D" id="3.30.300.10">
    <property type="match status" value="1"/>
</dbReference>
<dbReference type="Gene3D" id="3.30.300.340">
    <property type="entry name" value="S-adenosylmethionine synthetase, N-terminal domain"/>
    <property type="match status" value="1"/>
</dbReference>
<dbReference type="EMBL" id="AP023213">
    <property type="protein sequence ID" value="BCG46182.1"/>
    <property type="molecule type" value="Genomic_DNA"/>
</dbReference>
<keyword evidence="3" id="KW-1185">Reference proteome</keyword>
<dbReference type="RefSeq" id="WP_185244442.1">
    <property type="nucleotide sequence ID" value="NZ_AP023213.1"/>
</dbReference>
<dbReference type="Pfam" id="PF01941">
    <property type="entry name" value="AdoMet_Synthase"/>
    <property type="match status" value="1"/>
</dbReference>
<evidence type="ECO:0000256" key="1">
    <source>
        <dbReference type="ARBA" id="ARBA00006892"/>
    </source>
</evidence>
<dbReference type="PANTHER" id="PTHR36697">
    <property type="entry name" value="S-ADENOSYLMETHIONINE SYNTHASE"/>
    <property type="match status" value="1"/>
</dbReference>
<dbReference type="Gene3D" id="3.30.300.280">
    <property type="entry name" value="S-adenosylmethionine synthetase, C-terminal domain"/>
    <property type="match status" value="1"/>
</dbReference>
<dbReference type="Proteomes" id="UP000515472">
    <property type="component" value="Chromosome"/>
</dbReference>
<gene>
    <name evidence="2" type="ORF">GEOBRER4_n0967</name>
</gene>
<dbReference type="PANTHER" id="PTHR36697:SF1">
    <property type="entry name" value="S-ADENOSYLMETHIONINE SYNTHASE"/>
    <property type="match status" value="1"/>
</dbReference>
<evidence type="ECO:0000313" key="3">
    <source>
        <dbReference type="Proteomes" id="UP000515472"/>
    </source>
</evidence>
<organism evidence="2 3">
    <name type="scientific">Citrifermentans bremense</name>
    <dbReference type="NCBI Taxonomy" id="60035"/>
    <lineage>
        <taxon>Bacteria</taxon>
        <taxon>Pseudomonadati</taxon>
        <taxon>Thermodesulfobacteriota</taxon>
        <taxon>Desulfuromonadia</taxon>
        <taxon>Geobacterales</taxon>
        <taxon>Geobacteraceae</taxon>
        <taxon>Citrifermentans</taxon>
    </lineage>
</organism>
<proteinExistence type="inferred from homology"/>